<reference evidence="1 2" key="2">
    <citation type="submission" date="2019-09" db="EMBL/GenBank/DDBJ databases">
        <authorList>
            <person name="Jin C."/>
        </authorList>
    </citation>
    <scope>NUCLEOTIDE SEQUENCE [LARGE SCALE GENOMIC DNA]</scope>
    <source>
        <strain evidence="1 2">BN140078</strain>
    </source>
</reference>
<proteinExistence type="predicted"/>
<dbReference type="CDD" id="cd03801">
    <property type="entry name" value="GT4_PimA-like"/>
    <property type="match status" value="1"/>
</dbReference>
<protein>
    <submittedName>
        <fullName evidence="1">Glycosyltransferase family 4 protein</fullName>
    </submittedName>
</protein>
<evidence type="ECO:0000313" key="2">
    <source>
        <dbReference type="Proteomes" id="UP000324611"/>
    </source>
</evidence>
<evidence type="ECO:0000313" key="1">
    <source>
        <dbReference type="EMBL" id="KAA2239145.1"/>
    </source>
</evidence>
<organism evidence="1 2">
    <name type="scientific">Chitinophaga agrisoli</name>
    <dbReference type="NCBI Taxonomy" id="2607653"/>
    <lineage>
        <taxon>Bacteria</taxon>
        <taxon>Pseudomonadati</taxon>
        <taxon>Bacteroidota</taxon>
        <taxon>Chitinophagia</taxon>
        <taxon>Chitinophagales</taxon>
        <taxon>Chitinophagaceae</taxon>
        <taxon>Chitinophaga</taxon>
    </lineage>
</organism>
<dbReference type="EMBL" id="VUOC01000004">
    <property type="protein sequence ID" value="KAA2239145.1"/>
    <property type="molecule type" value="Genomic_DNA"/>
</dbReference>
<dbReference type="GO" id="GO:0016740">
    <property type="term" value="F:transferase activity"/>
    <property type="evidence" value="ECO:0007669"/>
    <property type="project" value="UniProtKB-KW"/>
</dbReference>
<dbReference type="PANTHER" id="PTHR12526:SF627">
    <property type="entry name" value="D-RHAMNOSYLTRANSFERASE WBPZ"/>
    <property type="match status" value="1"/>
</dbReference>
<dbReference type="AlphaFoldDB" id="A0A5B2VJN4"/>
<dbReference type="RefSeq" id="WP_149840324.1">
    <property type="nucleotide sequence ID" value="NZ_VUOC01000004.1"/>
</dbReference>
<dbReference type="Pfam" id="PF13692">
    <property type="entry name" value="Glyco_trans_1_4"/>
    <property type="match status" value="1"/>
</dbReference>
<gene>
    <name evidence="1" type="ORF">F0L74_23340</name>
</gene>
<sequence>MARTPWGGSEELWAATATEALKEGHEVYLSALDTGEPHPKLQRLMEKGLQVSYRKKALPPGTGIVKRVLVLGYYYIQHRLLGAYRKVLKPGPDIVVYSGTCYSIAKDRRLLQEMRTGKARFFIITQLNEEVIRPISDEEAEVIRQAYRKAERVFFVSARNLQTAQRHLCTTVENAKVIRNPVNMEEKSPLPFPVNTTVQMAMVGNLITLHKGQDLALAVLGRPEWKQRNWQLNLYGDGSDRAYLERLCDYYGIREKVVFHGRVSDIRGLWAVNQLLLMPSLIEGMPLAIVEAMLCARPAVVTDIGGHKEWISEGKEGFVAEATSVDSLGNAMERAWQARDNWEAMGRAAHERAIAQYDPQPGKTLWEILLEKEAH</sequence>
<accession>A0A5B2VJN4</accession>
<keyword evidence="2" id="KW-1185">Reference proteome</keyword>
<keyword evidence="1" id="KW-0808">Transferase</keyword>
<dbReference type="SUPFAM" id="SSF53756">
    <property type="entry name" value="UDP-Glycosyltransferase/glycogen phosphorylase"/>
    <property type="match status" value="1"/>
</dbReference>
<comment type="caution">
    <text evidence="1">The sequence shown here is derived from an EMBL/GenBank/DDBJ whole genome shotgun (WGS) entry which is preliminary data.</text>
</comment>
<dbReference type="PANTHER" id="PTHR12526">
    <property type="entry name" value="GLYCOSYLTRANSFERASE"/>
    <property type="match status" value="1"/>
</dbReference>
<dbReference type="Proteomes" id="UP000324611">
    <property type="component" value="Unassembled WGS sequence"/>
</dbReference>
<reference evidence="1 2" key="1">
    <citation type="submission" date="2019-09" db="EMBL/GenBank/DDBJ databases">
        <title>Chitinophaga ginsengihumi sp. nov., isolated from soil of ginseng rhizosphere.</title>
        <authorList>
            <person name="Lee J."/>
        </authorList>
    </citation>
    <scope>NUCLEOTIDE SEQUENCE [LARGE SCALE GENOMIC DNA]</scope>
    <source>
        <strain evidence="1 2">BN140078</strain>
    </source>
</reference>
<name>A0A5B2VJN4_9BACT</name>
<dbReference type="Gene3D" id="3.40.50.2000">
    <property type="entry name" value="Glycogen Phosphorylase B"/>
    <property type="match status" value="2"/>
</dbReference>